<dbReference type="GO" id="GO:0006412">
    <property type="term" value="P:translation"/>
    <property type="evidence" value="ECO:0007669"/>
    <property type="project" value="UniProtKB-UniRule"/>
</dbReference>
<dbReference type="InterPro" id="IPR008932">
    <property type="entry name" value="Ribosomal_bL12_oligo"/>
</dbReference>
<keyword evidence="3 4" id="KW-0687">Ribonucleoprotein</keyword>
<dbReference type="Proteomes" id="UP000479114">
    <property type="component" value="Chromosome"/>
</dbReference>
<evidence type="ECO:0000256" key="4">
    <source>
        <dbReference type="HAMAP-Rule" id="MF_00368"/>
    </source>
</evidence>
<feature type="domain" description="Large ribosomal subunit protein bL12 C-terminal" evidence="5">
    <location>
        <begin position="54"/>
        <end position="120"/>
    </location>
</feature>
<keyword evidence="2 4" id="KW-0689">Ribosomal protein</keyword>
<comment type="function">
    <text evidence="4">Forms part of the ribosomal stalk which helps the ribosome interact with GTP-bound translation factors. Is thus essential for accurate translation.</text>
</comment>
<sequence length="120" mass="12476">MSKEQILEAIKGMNVLELNDLVKAIEEEFGVTAAAPVAFGGGAAAAVVEEQSEFDVILNNAGASKINVIKAVREITGLGLKEAKDLVDGAPKAIKEKVSKEDAEAVKAKLEEAGASVEVK</sequence>
<dbReference type="FunFam" id="3.30.1390.10:FF:000001">
    <property type="entry name" value="50S ribosomal protein L7/L12"/>
    <property type="match status" value="1"/>
</dbReference>
<feature type="domain" description="Large ribosomal subunit protein bL12 oligomerization" evidence="6">
    <location>
        <begin position="3"/>
        <end position="46"/>
    </location>
</feature>
<dbReference type="Pfam" id="PF16320">
    <property type="entry name" value="Ribosomal_L12_N"/>
    <property type="match status" value="1"/>
</dbReference>
<dbReference type="GO" id="GO:0022625">
    <property type="term" value="C:cytosolic large ribosomal subunit"/>
    <property type="evidence" value="ECO:0007669"/>
    <property type="project" value="TreeGrafter"/>
</dbReference>
<comment type="subunit">
    <text evidence="4">Homodimer. Part of the ribosomal stalk of the 50S ribosomal subunit. Forms a multimeric L10(L12)X complex, where L10 forms an elongated spine to which 2 to 4 L12 dimers bind in a sequential fashion. Binds GTP-bound translation factors.</text>
</comment>
<dbReference type="InterPro" id="IPR013823">
    <property type="entry name" value="Ribosomal_bL12_C"/>
</dbReference>
<name>A0A6C0P287_9BACL</name>
<keyword evidence="8" id="KW-1185">Reference proteome</keyword>
<dbReference type="InterPro" id="IPR000206">
    <property type="entry name" value="Ribosomal_bL12"/>
</dbReference>
<proteinExistence type="inferred from homology"/>
<dbReference type="AlphaFoldDB" id="A0A6C0P287"/>
<dbReference type="SUPFAM" id="SSF48300">
    <property type="entry name" value="Ribosomal protein L7/12, oligomerisation (N-terminal) domain"/>
    <property type="match status" value="1"/>
</dbReference>
<dbReference type="Pfam" id="PF00542">
    <property type="entry name" value="Ribosomal_L12"/>
    <property type="match status" value="1"/>
</dbReference>
<dbReference type="GO" id="GO:0003735">
    <property type="term" value="F:structural constituent of ribosome"/>
    <property type="evidence" value="ECO:0007669"/>
    <property type="project" value="InterPro"/>
</dbReference>
<dbReference type="RefSeq" id="WP_162642512.1">
    <property type="nucleotide sequence ID" value="NZ_CP048286.1"/>
</dbReference>
<evidence type="ECO:0000259" key="6">
    <source>
        <dbReference type="Pfam" id="PF16320"/>
    </source>
</evidence>
<gene>
    <name evidence="4 7" type="primary">rplL</name>
    <name evidence="7" type="ORF">GZH47_18815</name>
</gene>
<dbReference type="SUPFAM" id="SSF54736">
    <property type="entry name" value="ClpS-like"/>
    <property type="match status" value="1"/>
</dbReference>
<comment type="similarity">
    <text evidence="1 4">Belongs to the bacterial ribosomal protein bL12 family.</text>
</comment>
<dbReference type="CDD" id="cd00387">
    <property type="entry name" value="Ribosomal_L7_L12"/>
    <property type="match status" value="1"/>
</dbReference>
<dbReference type="InterPro" id="IPR014719">
    <property type="entry name" value="Ribosomal_bL12_C/ClpS-like"/>
</dbReference>
<reference evidence="7 8" key="1">
    <citation type="submission" date="2020-02" db="EMBL/GenBank/DDBJ databases">
        <title>Paenibacillus sp. nov., isolated from rhizosphere soil of tomato.</title>
        <authorList>
            <person name="Weon H.-Y."/>
            <person name="Lee S.A."/>
        </authorList>
    </citation>
    <scope>NUCLEOTIDE SEQUENCE [LARGE SCALE GENOMIC DNA]</scope>
    <source>
        <strain evidence="7 8">14171R-81</strain>
    </source>
</reference>
<dbReference type="Gene3D" id="1.20.5.710">
    <property type="entry name" value="Single helix bin"/>
    <property type="match status" value="1"/>
</dbReference>
<evidence type="ECO:0000313" key="7">
    <source>
        <dbReference type="EMBL" id="QHW32660.1"/>
    </source>
</evidence>
<dbReference type="PANTHER" id="PTHR45987">
    <property type="entry name" value="39S RIBOSOMAL PROTEIN L12"/>
    <property type="match status" value="1"/>
</dbReference>
<dbReference type="InterPro" id="IPR036235">
    <property type="entry name" value="Ribosomal_bL12_oligo_N_sf"/>
</dbReference>
<evidence type="ECO:0000256" key="3">
    <source>
        <dbReference type="ARBA" id="ARBA00023274"/>
    </source>
</evidence>
<evidence type="ECO:0000256" key="2">
    <source>
        <dbReference type="ARBA" id="ARBA00022980"/>
    </source>
</evidence>
<dbReference type="PANTHER" id="PTHR45987:SF4">
    <property type="entry name" value="LARGE RIBOSOMAL SUBUNIT PROTEIN BL12M"/>
    <property type="match status" value="1"/>
</dbReference>
<dbReference type="Gene3D" id="3.30.1390.10">
    <property type="match status" value="1"/>
</dbReference>
<dbReference type="GO" id="GO:0003729">
    <property type="term" value="F:mRNA binding"/>
    <property type="evidence" value="ECO:0007669"/>
    <property type="project" value="TreeGrafter"/>
</dbReference>
<dbReference type="NCBIfam" id="TIGR00855">
    <property type="entry name" value="L12"/>
    <property type="match status" value="1"/>
</dbReference>
<evidence type="ECO:0000256" key="1">
    <source>
        <dbReference type="ARBA" id="ARBA00007197"/>
    </source>
</evidence>
<evidence type="ECO:0000259" key="5">
    <source>
        <dbReference type="Pfam" id="PF00542"/>
    </source>
</evidence>
<protein>
    <recommendedName>
        <fullName evidence="4">Large ribosomal subunit protein bL12</fullName>
    </recommendedName>
</protein>
<dbReference type="EMBL" id="CP048286">
    <property type="protein sequence ID" value="QHW32660.1"/>
    <property type="molecule type" value="Genomic_DNA"/>
</dbReference>
<dbReference type="KEGG" id="prz:GZH47_18815"/>
<evidence type="ECO:0000313" key="8">
    <source>
        <dbReference type="Proteomes" id="UP000479114"/>
    </source>
</evidence>
<dbReference type="HAMAP" id="MF_00368">
    <property type="entry name" value="Ribosomal_bL12"/>
    <property type="match status" value="1"/>
</dbReference>
<accession>A0A6C0P287</accession>
<organism evidence="7 8">
    <name type="scientific">Paenibacillus rhizovicinus</name>
    <dbReference type="NCBI Taxonomy" id="2704463"/>
    <lineage>
        <taxon>Bacteria</taxon>
        <taxon>Bacillati</taxon>
        <taxon>Bacillota</taxon>
        <taxon>Bacilli</taxon>
        <taxon>Bacillales</taxon>
        <taxon>Paenibacillaceae</taxon>
        <taxon>Paenibacillus</taxon>
    </lineage>
</organism>